<evidence type="ECO:0000256" key="1">
    <source>
        <dbReference type="SAM" id="Phobius"/>
    </source>
</evidence>
<dbReference type="Proteomes" id="UP001233999">
    <property type="component" value="Unassembled WGS sequence"/>
</dbReference>
<feature type="transmembrane region" description="Helical" evidence="1">
    <location>
        <begin position="35"/>
        <end position="62"/>
    </location>
</feature>
<reference evidence="2" key="2">
    <citation type="submission" date="2023-05" db="EMBL/GenBank/DDBJ databases">
        <authorList>
            <person name="Fouks B."/>
        </authorList>
    </citation>
    <scope>NUCLEOTIDE SEQUENCE</scope>
    <source>
        <strain evidence="2">Stay&amp;Tobe</strain>
        <tissue evidence="2">Testes</tissue>
    </source>
</reference>
<proteinExistence type="predicted"/>
<dbReference type="AlphaFoldDB" id="A0AAD8ETD1"/>
<accession>A0AAD8ETD1</accession>
<evidence type="ECO:0000313" key="3">
    <source>
        <dbReference type="Proteomes" id="UP001233999"/>
    </source>
</evidence>
<feature type="transmembrane region" description="Helical" evidence="1">
    <location>
        <begin position="6"/>
        <end position="23"/>
    </location>
</feature>
<gene>
    <name evidence="2" type="ORF">L9F63_000258</name>
</gene>
<keyword evidence="1" id="KW-0812">Transmembrane</keyword>
<dbReference type="EMBL" id="JASPKZ010000009">
    <property type="protein sequence ID" value="KAJ9601586.1"/>
    <property type="molecule type" value="Genomic_DNA"/>
</dbReference>
<feature type="non-terminal residue" evidence="2">
    <location>
        <position position="65"/>
    </location>
</feature>
<keyword evidence="1" id="KW-1133">Transmembrane helix</keyword>
<keyword evidence="1" id="KW-0472">Membrane</keyword>
<reference evidence="2" key="1">
    <citation type="journal article" date="2023" name="IScience">
        <title>Live-bearing cockroach genome reveals convergent evolutionary mechanisms linked to viviparity in insects and beyond.</title>
        <authorList>
            <person name="Fouks B."/>
            <person name="Harrison M.C."/>
            <person name="Mikhailova A.A."/>
            <person name="Marchal E."/>
            <person name="English S."/>
            <person name="Carruthers M."/>
            <person name="Jennings E.C."/>
            <person name="Chiamaka E.L."/>
            <person name="Frigard R.A."/>
            <person name="Pippel M."/>
            <person name="Attardo G.M."/>
            <person name="Benoit J.B."/>
            <person name="Bornberg-Bauer E."/>
            <person name="Tobe S.S."/>
        </authorList>
    </citation>
    <scope>NUCLEOTIDE SEQUENCE</scope>
    <source>
        <strain evidence="2">Stay&amp;Tobe</strain>
    </source>
</reference>
<comment type="caution">
    <text evidence="2">The sequence shown here is derived from an EMBL/GenBank/DDBJ whole genome shotgun (WGS) entry which is preliminary data.</text>
</comment>
<sequence length="65" mass="7015">LLRVNAAGVVLILVVGAGVRYQALDSLIPSSFLEIPIYPFLLVCSFFCVCKLFLCCIFVGYAGVV</sequence>
<protein>
    <submittedName>
        <fullName evidence="2">Uncharacterized protein</fullName>
    </submittedName>
</protein>
<organism evidence="2 3">
    <name type="scientific">Diploptera punctata</name>
    <name type="common">Pacific beetle cockroach</name>
    <dbReference type="NCBI Taxonomy" id="6984"/>
    <lineage>
        <taxon>Eukaryota</taxon>
        <taxon>Metazoa</taxon>
        <taxon>Ecdysozoa</taxon>
        <taxon>Arthropoda</taxon>
        <taxon>Hexapoda</taxon>
        <taxon>Insecta</taxon>
        <taxon>Pterygota</taxon>
        <taxon>Neoptera</taxon>
        <taxon>Polyneoptera</taxon>
        <taxon>Dictyoptera</taxon>
        <taxon>Blattodea</taxon>
        <taxon>Blaberoidea</taxon>
        <taxon>Blaberidae</taxon>
        <taxon>Diplopterinae</taxon>
        <taxon>Diploptera</taxon>
    </lineage>
</organism>
<evidence type="ECO:0000313" key="2">
    <source>
        <dbReference type="EMBL" id="KAJ9601586.1"/>
    </source>
</evidence>
<keyword evidence="3" id="KW-1185">Reference proteome</keyword>
<name>A0AAD8ETD1_DIPPU</name>
<feature type="non-terminal residue" evidence="2">
    <location>
        <position position="1"/>
    </location>
</feature>